<dbReference type="Gene3D" id="3.40.50.880">
    <property type="match status" value="1"/>
</dbReference>
<dbReference type="RefSeq" id="WP_057741762.1">
    <property type="nucleotide sequence ID" value="NZ_AZEF01000002.1"/>
</dbReference>
<evidence type="ECO:0000313" key="6">
    <source>
        <dbReference type="Proteomes" id="UP000051621"/>
    </source>
</evidence>
<dbReference type="AlphaFoldDB" id="A0A0R1M6Q8"/>
<dbReference type="UniPathway" id="UPA00051">
    <property type="reaction ID" value="UER00074"/>
</dbReference>
<feature type="site" description="Important for acyl-CoA specificity" evidence="4">
    <location>
        <position position="78"/>
    </location>
</feature>
<comment type="caution">
    <text evidence="4">Lacks conserved residue(s) required for the propagation of feature annotation.</text>
</comment>
<dbReference type="GO" id="GO:0004414">
    <property type="term" value="F:homoserine O-acetyltransferase activity"/>
    <property type="evidence" value="ECO:0007669"/>
    <property type="project" value="UniProtKB-EC"/>
</dbReference>
<dbReference type="EMBL" id="AZEF01000002">
    <property type="protein sequence ID" value="KRL03577.1"/>
    <property type="molecule type" value="Genomic_DNA"/>
</dbReference>
<comment type="similarity">
    <text evidence="4">Belongs to the MetA family.</text>
</comment>
<evidence type="ECO:0000256" key="1">
    <source>
        <dbReference type="ARBA" id="ARBA00022605"/>
    </source>
</evidence>
<sequence>MKQKLLILNLMPNKLETEKQLNYVFKNNNENLEKTYIYLGTHHFKSIQPQSVKERYRSFKEIKFDYYDGLIVTGAPIEHIPFTEVDYWVEFKQLIEWTKKHCKKALLLCWAAQAGMYCIAKVPKRVCKEKLFGIYELTTYTTQHVLLQGMDDNICMPFSRYSTNEAKDLKPEKFNIIANSSIAGPTIIETKDRQFTFITGHPEYETQTLDQEYQRDLSKKRKIKQPVNYYTGCGNKVINTWSGYSQQLFQNWLGTL</sequence>
<keyword evidence="1 4" id="KW-0028">Amino-acid biosynthesis</keyword>
<feature type="binding site" evidence="4">
    <location>
        <position position="130"/>
    </location>
    <ligand>
        <name>substrate</name>
    </ligand>
</feature>
<feature type="binding site" evidence="4">
    <location>
        <position position="159"/>
    </location>
    <ligand>
        <name>substrate</name>
    </ligand>
</feature>
<dbReference type="Proteomes" id="UP000051621">
    <property type="component" value="Unassembled WGS sequence"/>
</dbReference>
<keyword evidence="6" id="KW-1185">Reference proteome</keyword>
<comment type="catalytic activity">
    <reaction evidence="4">
        <text>L-homoserine + acetyl-CoA = O-acetyl-L-homoserine + CoA</text>
        <dbReference type="Rhea" id="RHEA:13701"/>
        <dbReference type="ChEBI" id="CHEBI:57287"/>
        <dbReference type="ChEBI" id="CHEBI:57288"/>
        <dbReference type="ChEBI" id="CHEBI:57476"/>
        <dbReference type="ChEBI" id="CHEBI:57716"/>
        <dbReference type="EC" id="2.3.1.31"/>
    </reaction>
</comment>
<comment type="caution">
    <text evidence="5">The sequence shown here is derived from an EMBL/GenBank/DDBJ whole genome shotgun (WGS) entry which is preliminary data.</text>
</comment>
<reference evidence="5 6" key="1">
    <citation type="journal article" date="2015" name="Genome Announc.">
        <title>Expanding the biotechnology potential of lactobacilli through comparative genomics of 213 strains and associated genera.</title>
        <authorList>
            <person name="Sun Z."/>
            <person name="Harris H.M."/>
            <person name="McCann A."/>
            <person name="Guo C."/>
            <person name="Argimon S."/>
            <person name="Zhang W."/>
            <person name="Yang X."/>
            <person name="Jeffery I.B."/>
            <person name="Cooney J.C."/>
            <person name="Kagawa T.F."/>
            <person name="Liu W."/>
            <person name="Song Y."/>
            <person name="Salvetti E."/>
            <person name="Wrobel A."/>
            <person name="Rasinkangas P."/>
            <person name="Parkhill J."/>
            <person name="Rea M.C."/>
            <person name="O'Sullivan O."/>
            <person name="Ritari J."/>
            <person name="Douillard F.P."/>
            <person name="Paul Ross R."/>
            <person name="Yang R."/>
            <person name="Briner A.E."/>
            <person name="Felis G.E."/>
            <person name="de Vos W.M."/>
            <person name="Barrangou R."/>
            <person name="Klaenhammer T.R."/>
            <person name="Caufield P.W."/>
            <person name="Cui Y."/>
            <person name="Zhang H."/>
            <person name="O'Toole P.W."/>
        </authorList>
    </citation>
    <scope>NUCLEOTIDE SEQUENCE [LARGE SCALE GENOMIC DNA]</scope>
    <source>
        <strain evidence="5 6">DSM 19910</strain>
    </source>
</reference>
<dbReference type="GO" id="GO:0009086">
    <property type="term" value="P:methionine biosynthetic process"/>
    <property type="evidence" value="ECO:0007669"/>
    <property type="project" value="UniProtKB-UniRule"/>
</dbReference>
<keyword evidence="3 4" id="KW-0012">Acyltransferase</keyword>
<dbReference type="Pfam" id="PF04204">
    <property type="entry name" value="HTS"/>
    <property type="match status" value="1"/>
</dbReference>
<feature type="site" description="Important for substrate specificity" evidence="4">
    <location>
        <position position="159"/>
    </location>
</feature>
<accession>A0A0R1M6Q8</accession>
<feature type="active site" evidence="4">
    <location>
        <position position="203"/>
    </location>
</feature>
<dbReference type="GO" id="GO:0005737">
    <property type="term" value="C:cytoplasm"/>
    <property type="evidence" value="ECO:0007669"/>
    <property type="project" value="UniProtKB-SubCell"/>
</dbReference>
<dbReference type="PANTHER" id="PTHR20919">
    <property type="entry name" value="HOMOSERINE O-SUCCINYLTRANSFERASE"/>
    <property type="match status" value="1"/>
</dbReference>
<dbReference type="GO" id="GO:0008899">
    <property type="term" value="F:homoserine O-succinyltransferase activity"/>
    <property type="evidence" value="ECO:0007669"/>
    <property type="project" value="UniProtKB-UniRule"/>
</dbReference>
<dbReference type="OrthoDB" id="9772423at2"/>
<proteinExistence type="inferred from homology"/>
<gene>
    <name evidence="4" type="primary">metAA</name>
    <name evidence="5" type="ORF">FC81_GL001833</name>
</gene>
<dbReference type="EC" id="2.3.1.31" evidence="4"/>
<protein>
    <recommendedName>
        <fullName evidence="4">Homoserine O-acetyltransferase</fullName>
        <shortName evidence="4">HAT</shortName>
        <ecNumber evidence="4">2.3.1.31</ecNumber>
    </recommendedName>
    <alternativeName>
        <fullName evidence="4">Homoserine transacetylase</fullName>
        <shortName evidence="4">HTA</shortName>
    </alternativeName>
</protein>
<organism evidence="5 6">
    <name type="scientific">Liquorilactobacillus capillatus DSM 19910</name>
    <dbReference type="NCBI Taxonomy" id="1423731"/>
    <lineage>
        <taxon>Bacteria</taxon>
        <taxon>Bacillati</taxon>
        <taxon>Bacillota</taxon>
        <taxon>Bacilli</taxon>
        <taxon>Lactobacillales</taxon>
        <taxon>Lactobacillaceae</taxon>
        <taxon>Liquorilactobacillus</taxon>
    </lineage>
</organism>
<dbReference type="STRING" id="1423731.FC81_GL001833"/>
<dbReference type="SUPFAM" id="SSF52317">
    <property type="entry name" value="Class I glutamine amidotransferase-like"/>
    <property type="match status" value="1"/>
</dbReference>
<evidence type="ECO:0000256" key="2">
    <source>
        <dbReference type="ARBA" id="ARBA00022679"/>
    </source>
</evidence>
<comment type="function">
    <text evidence="4">Transfers an acetyl group from acetyl-CoA to L-homoserine, forming acetyl-L-homoserine.</text>
</comment>
<evidence type="ECO:0000313" key="5">
    <source>
        <dbReference type="EMBL" id="KRL03577.1"/>
    </source>
</evidence>
<feature type="binding site" evidence="4">
    <location>
        <position position="215"/>
    </location>
    <ligand>
        <name>substrate</name>
    </ligand>
</feature>
<feature type="active site" description="Acyl-thioester intermediate" evidence="4">
    <location>
        <position position="109"/>
    </location>
</feature>
<keyword evidence="4" id="KW-0963">Cytoplasm</keyword>
<evidence type="ECO:0000256" key="3">
    <source>
        <dbReference type="ARBA" id="ARBA00023315"/>
    </source>
</evidence>
<comment type="subcellular location">
    <subcellularLocation>
        <location evidence="4">Cytoplasm</location>
    </subcellularLocation>
</comment>
<keyword evidence="2 4" id="KW-0808">Transferase</keyword>
<dbReference type="HAMAP" id="MF_00295">
    <property type="entry name" value="MetA_acyltransf"/>
    <property type="match status" value="1"/>
</dbReference>
<dbReference type="PANTHER" id="PTHR20919:SF0">
    <property type="entry name" value="HOMOSERINE O-SUCCINYLTRANSFERASE"/>
    <property type="match status" value="1"/>
</dbReference>
<comment type="pathway">
    <text evidence="4">Amino-acid biosynthesis; L-methionine biosynthesis via de novo pathway; O-acetyl-L-homoserine from L-homoserine: step 1/1.</text>
</comment>
<dbReference type="InterPro" id="IPR033752">
    <property type="entry name" value="MetA_family"/>
</dbReference>
<dbReference type="PATRIC" id="fig|1423731.3.peg.1881"/>
<name>A0A0R1M6Q8_9LACO</name>
<evidence type="ECO:0000256" key="4">
    <source>
        <dbReference type="HAMAP-Rule" id="MF_00295"/>
    </source>
</evidence>
<feature type="active site" description="Proton acceptor" evidence="4">
    <location>
        <position position="201"/>
    </location>
</feature>
<dbReference type="InterPro" id="IPR029062">
    <property type="entry name" value="Class_I_gatase-like"/>
</dbReference>
<keyword evidence="4" id="KW-0486">Methionine biosynthesis</keyword>